<dbReference type="EC" id="2.4.2.7" evidence="6 11"/>
<evidence type="ECO:0000256" key="9">
    <source>
        <dbReference type="ARBA" id="ARBA00022679"/>
    </source>
</evidence>
<dbReference type="GO" id="GO:0016208">
    <property type="term" value="F:AMP binding"/>
    <property type="evidence" value="ECO:0007669"/>
    <property type="project" value="TreeGrafter"/>
</dbReference>
<evidence type="ECO:0000256" key="8">
    <source>
        <dbReference type="ARBA" id="ARBA00022676"/>
    </source>
</evidence>
<dbReference type="Proteomes" id="UP000176915">
    <property type="component" value="Unassembled WGS sequence"/>
</dbReference>
<evidence type="ECO:0000256" key="4">
    <source>
        <dbReference type="ARBA" id="ARBA00004659"/>
    </source>
</evidence>
<dbReference type="NCBIfam" id="TIGR01090">
    <property type="entry name" value="apt"/>
    <property type="match status" value="1"/>
</dbReference>
<protein>
    <recommendedName>
        <fullName evidence="6 11">Adenine phosphoribosyltransferase</fullName>
        <shortName evidence="11">APRT</shortName>
        <ecNumber evidence="6 11">2.4.2.7</ecNumber>
    </recommendedName>
</protein>
<dbReference type="PANTHER" id="PTHR32315">
    <property type="entry name" value="ADENINE PHOSPHORIBOSYLTRANSFERASE"/>
    <property type="match status" value="1"/>
</dbReference>
<evidence type="ECO:0000256" key="3">
    <source>
        <dbReference type="ARBA" id="ARBA00004496"/>
    </source>
</evidence>
<evidence type="ECO:0000259" key="12">
    <source>
        <dbReference type="Pfam" id="PF00156"/>
    </source>
</evidence>
<organism evidence="13 14">
    <name type="scientific">Candidatus Falkowbacteria bacterium RIFCSPLOWO2_12_FULL_45_13</name>
    <dbReference type="NCBI Taxonomy" id="1797991"/>
    <lineage>
        <taxon>Bacteria</taxon>
        <taxon>Candidatus Falkowiibacteriota</taxon>
    </lineage>
</organism>
<keyword evidence="10 11" id="KW-0660">Purine salvage</keyword>
<dbReference type="Pfam" id="PF00156">
    <property type="entry name" value="Pribosyltran"/>
    <property type="match status" value="1"/>
</dbReference>
<keyword evidence="8 11" id="KW-0328">Glycosyltransferase</keyword>
<keyword evidence="7 11" id="KW-0963">Cytoplasm</keyword>
<gene>
    <name evidence="11" type="primary">apt</name>
    <name evidence="13" type="ORF">A3H09_03820</name>
</gene>
<evidence type="ECO:0000313" key="14">
    <source>
        <dbReference type="Proteomes" id="UP000176915"/>
    </source>
</evidence>
<proteinExistence type="inferred from homology"/>
<evidence type="ECO:0000256" key="10">
    <source>
        <dbReference type="ARBA" id="ARBA00022726"/>
    </source>
</evidence>
<keyword evidence="9 11" id="KW-0808">Transferase</keyword>
<dbReference type="AlphaFoldDB" id="A0A1F5SUQ1"/>
<feature type="domain" description="Phosphoribosyltransferase" evidence="12">
    <location>
        <begin position="27"/>
        <end position="148"/>
    </location>
</feature>
<dbReference type="GO" id="GO:0002055">
    <property type="term" value="F:adenine binding"/>
    <property type="evidence" value="ECO:0007669"/>
    <property type="project" value="TreeGrafter"/>
</dbReference>
<dbReference type="InterPro" id="IPR029057">
    <property type="entry name" value="PRTase-like"/>
</dbReference>
<reference evidence="13 14" key="1">
    <citation type="journal article" date="2016" name="Nat. Commun.">
        <title>Thousands of microbial genomes shed light on interconnected biogeochemical processes in an aquifer system.</title>
        <authorList>
            <person name="Anantharaman K."/>
            <person name="Brown C.T."/>
            <person name="Hug L.A."/>
            <person name="Sharon I."/>
            <person name="Castelle C.J."/>
            <person name="Probst A.J."/>
            <person name="Thomas B.C."/>
            <person name="Singh A."/>
            <person name="Wilkins M.J."/>
            <person name="Karaoz U."/>
            <person name="Brodie E.L."/>
            <person name="Williams K.H."/>
            <person name="Hubbard S.S."/>
            <person name="Banfield J.F."/>
        </authorList>
    </citation>
    <scope>NUCLEOTIDE SEQUENCE [LARGE SCALE GENOMIC DNA]</scope>
</reference>
<dbReference type="GO" id="GO:0044209">
    <property type="term" value="P:AMP salvage"/>
    <property type="evidence" value="ECO:0007669"/>
    <property type="project" value="UniProtKB-UniRule"/>
</dbReference>
<comment type="pathway">
    <text evidence="4 11">Purine metabolism; AMP biosynthesis via salvage pathway; AMP from adenine: step 1/1.</text>
</comment>
<dbReference type="FunFam" id="3.40.50.2020:FF:000021">
    <property type="entry name" value="Adenine phosphoribosyltransferase"/>
    <property type="match status" value="1"/>
</dbReference>
<evidence type="ECO:0000256" key="6">
    <source>
        <dbReference type="ARBA" id="ARBA00011893"/>
    </source>
</evidence>
<comment type="subunit">
    <text evidence="11">Homodimer.</text>
</comment>
<dbReference type="NCBIfam" id="NF002634">
    <property type="entry name" value="PRK02304.1-3"/>
    <property type="match status" value="1"/>
</dbReference>
<accession>A0A1F5SUQ1</accession>
<dbReference type="GO" id="GO:0005737">
    <property type="term" value="C:cytoplasm"/>
    <property type="evidence" value="ECO:0007669"/>
    <property type="project" value="UniProtKB-SubCell"/>
</dbReference>
<dbReference type="GO" id="GO:0006168">
    <property type="term" value="P:adenine salvage"/>
    <property type="evidence" value="ECO:0007669"/>
    <property type="project" value="InterPro"/>
</dbReference>
<comment type="catalytic activity">
    <reaction evidence="1 11">
        <text>AMP + diphosphate = 5-phospho-alpha-D-ribose 1-diphosphate + adenine</text>
        <dbReference type="Rhea" id="RHEA:16609"/>
        <dbReference type="ChEBI" id="CHEBI:16708"/>
        <dbReference type="ChEBI" id="CHEBI:33019"/>
        <dbReference type="ChEBI" id="CHEBI:58017"/>
        <dbReference type="ChEBI" id="CHEBI:456215"/>
        <dbReference type="EC" id="2.4.2.7"/>
    </reaction>
</comment>
<evidence type="ECO:0000256" key="2">
    <source>
        <dbReference type="ARBA" id="ARBA00003968"/>
    </source>
</evidence>
<evidence type="ECO:0000256" key="7">
    <source>
        <dbReference type="ARBA" id="ARBA00022490"/>
    </source>
</evidence>
<dbReference type="SUPFAM" id="SSF53271">
    <property type="entry name" value="PRTase-like"/>
    <property type="match status" value="1"/>
</dbReference>
<evidence type="ECO:0000256" key="11">
    <source>
        <dbReference type="HAMAP-Rule" id="MF_00004"/>
    </source>
</evidence>
<dbReference type="HAMAP" id="MF_00004">
    <property type="entry name" value="Aden_phosphoribosyltr"/>
    <property type="match status" value="1"/>
</dbReference>
<evidence type="ECO:0000256" key="5">
    <source>
        <dbReference type="ARBA" id="ARBA00008391"/>
    </source>
</evidence>
<dbReference type="Gene3D" id="3.40.50.2020">
    <property type="match status" value="1"/>
</dbReference>
<dbReference type="InterPro" id="IPR005764">
    <property type="entry name" value="Ade_phspho_trans"/>
</dbReference>
<dbReference type="InterPro" id="IPR050054">
    <property type="entry name" value="UPRTase/APRTase"/>
</dbReference>
<sequence>MDLKSKIREIPDWPKPGVNFKDITTLLEDGPAFRQALDELAAPYLAKKIDKVVGIDARGFLLAAPVAYKLNTGLAIVRKKGKLPWRCLEQEYTLEYASNTVAMHEDAIRPGETVILIDDLCATGGTALAACDLIEKLGGKITGVSFLVDLPFLGGSGKLKKRGLEVRWLVEYKEE</sequence>
<name>A0A1F5SUQ1_9BACT</name>
<comment type="subcellular location">
    <subcellularLocation>
        <location evidence="3 11">Cytoplasm</location>
    </subcellularLocation>
</comment>
<dbReference type="GO" id="GO:0006166">
    <property type="term" value="P:purine ribonucleoside salvage"/>
    <property type="evidence" value="ECO:0007669"/>
    <property type="project" value="UniProtKB-UniRule"/>
</dbReference>
<comment type="similarity">
    <text evidence="5 11">Belongs to the purine/pyrimidine phosphoribosyltransferase family.</text>
</comment>
<evidence type="ECO:0000256" key="1">
    <source>
        <dbReference type="ARBA" id="ARBA00000868"/>
    </source>
</evidence>
<dbReference type="InterPro" id="IPR000836">
    <property type="entry name" value="PRTase_dom"/>
</dbReference>
<comment type="function">
    <text evidence="2 11">Catalyzes a salvage reaction resulting in the formation of AMP, that is energically less costly than de novo synthesis.</text>
</comment>
<comment type="caution">
    <text evidence="13">The sequence shown here is derived from an EMBL/GenBank/DDBJ whole genome shotgun (WGS) entry which is preliminary data.</text>
</comment>
<evidence type="ECO:0000313" key="13">
    <source>
        <dbReference type="EMBL" id="OGF30465.1"/>
    </source>
</evidence>
<dbReference type="GO" id="GO:0003999">
    <property type="term" value="F:adenine phosphoribosyltransferase activity"/>
    <property type="evidence" value="ECO:0007669"/>
    <property type="project" value="UniProtKB-UniRule"/>
</dbReference>
<dbReference type="UniPathway" id="UPA00588">
    <property type="reaction ID" value="UER00646"/>
</dbReference>
<dbReference type="EMBL" id="MFFY01000050">
    <property type="protein sequence ID" value="OGF30465.1"/>
    <property type="molecule type" value="Genomic_DNA"/>
</dbReference>
<dbReference type="CDD" id="cd06223">
    <property type="entry name" value="PRTases_typeI"/>
    <property type="match status" value="1"/>
</dbReference>
<dbReference type="NCBIfam" id="NF002636">
    <property type="entry name" value="PRK02304.1-5"/>
    <property type="match status" value="1"/>
</dbReference>
<dbReference type="PANTHER" id="PTHR32315:SF3">
    <property type="entry name" value="ADENINE PHOSPHORIBOSYLTRANSFERASE"/>
    <property type="match status" value="1"/>
</dbReference>